<proteinExistence type="predicted"/>
<dbReference type="PANTHER" id="PTHR34071">
    <property type="entry name" value="5-NITROIMIDAZOLE ANTIBIOTICS RESISTANCE PROTEIN, NIMA-FAMILY-RELATED PROTEIN-RELATED"/>
    <property type="match status" value="1"/>
</dbReference>
<sequence>MRRKDFIFEDRKEIENMLKKIEFGVMAIPDKIPYAVPISFCYKDNEIYFHGAMAGRKHEILKNNPEVSFSASKVYSYIPSGFLNGKMTPTQFFFSIFIEGKFEVVNDFDKKKKILCELVKKYEPENINMSMDKGQFKGSEIHTFVGVIKIHNMTAKAKFGQNMSDSDINIIINDLKNRNEKIDIETIEMINKLRDKNI</sequence>
<dbReference type="Pfam" id="PF12900">
    <property type="entry name" value="Pyridox_ox_2"/>
    <property type="match status" value="1"/>
</dbReference>
<dbReference type="InterPro" id="IPR012349">
    <property type="entry name" value="Split_barrel_FMN-bd"/>
</dbReference>
<dbReference type="EMBL" id="SJDU01000045">
    <property type="protein sequence ID" value="TKZ35873.1"/>
    <property type="molecule type" value="Genomic_DNA"/>
</dbReference>
<comment type="caution">
    <text evidence="1">The sequence shown here is derived from an EMBL/GenBank/DDBJ whole genome shotgun (WGS) entry which is preliminary data.</text>
</comment>
<dbReference type="RefSeq" id="WP_137997652.1">
    <property type="nucleotide sequence ID" value="NZ_SJDU01000045.1"/>
</dbReference>
<dbReference type="InterPro" id="IPR024747">
    <property type="entry name" value="Pyridox_Oxase-rel"/>
</dbReference>
<reference evidence="1 2" key="1">
    <citation type="journal article" date="2019" name="Anaerobe">
        <title>Brachyspira catarrhinii sp. nov., an anaerobic intestinal spirochaete isolated from vervet monkeys may have been misidentified as Brachyspira aalborgi in previous studies.</title>
        <authorList>
            <person name="Phillips N.D."/>
            <person name="La T."/>
            <person name="Hampson D.J."/>
        </authorList>
    </citation>
    <scope>NUCLEOTIDE SEQUENCE [LARGE SCALE GENOMIC DNA]</scope>
    <source>
        <strain evidence="1 2">Z12</strain>
    </source>
</reference>
<name>A0ABY2TTT0_9SPIR</name>
<evidence type="ECO:0000313" key="2">
    <source>
        <dbReference type="Proteomes" id="UP000310168"/>
    </source>
</evidence>
<dbReference type="Proteomes" id="UP000310168">
    <property type="component" value="Unassembled WGS sequence"/>
</dbReference>
<protein>
    <submittedName>
        <fullName evidence="1">Antibiotic resistance protein</fullName>
    </submittedName>
</protein>
<dbReference type="Gene3D" id="2.30.110.10">
    <property type="entry name" value="Electron Transport, Fmn-binding Protein, Chain A"/>
    <property type="match status" value="1"/>
</dbReference>
<dbReference type="PANTHER" id="PTHR34071:SF2">
    <property type="entry name" value="FLAVIN-NUCLEOTIDE-BINDING PROTEIN"/>
    <property type="match status" value="1"/>
</dbReference>
<gene>
    <name evidence="1" type="ORF">EZH24_03005</name>
</gene>
<keyword evidence="2" id="KW-1185">Reference proteome</keyword>
<evidence type="ECO:0000313" key="1">
    <source>
        <dbReference type="EMBL" id="TKZ35873.1"/>
    </source>
</evidence>
<organism evidence="1 2">
    <name type="scientific">Brachyspira catarrhinii</name>
    <dbReference type="NCBI Taxonomy" id="2528966"/>
    <lineage>
        <taxon>Bacteria</taxon>
        <taxon>Pseudomonadati</taxon>
        <taxon>Spirochaetota</taxon>
        <taxon>Spirochaetia</taxon>
        <taxon>Brachyspirales</taxon>
        <taxon>Brachyspiraceae</taxon>
        <taxon>Brachyspira</taxon>
    </lineage>
</organism>
<accession>A0ABY2TTT0</accession>
<dbReference type="SUPFAM" id="SSF50475">
    <property type="entry name" value="FMN-binding split barrel"/>
    <property type="match status" value="1"/>
</dbReference>